<evidence type="ECO:0008006" key="3">
    <source>
        <dbReference type="Google" id="ProtNLM"/>
    </source>
</evidence>
<proteinExistence type="predicted"/>
<evidence type="ECO:0000313" key="2">
    <source>
        <dbReference type="Proteomes" id="UP000326857"/>
    </source>
</evidence>
<name>A0A5E8AMC4_9SPHN</name>
<dbReference type="Proteomes" id="UP000326857">
    <property type="component" value="Unassembled WGS sequence"/>
</dbReference>
<dbReference type="InterPro" id="IPR012334">
    <property type="entry name" value="Pectin_lyas_fold"/>
</dbReference>
<dbReference type="EMBL" id="CABVLI010000052">
    <property type="protein sequence ID" value="VVT32277.1"/>
    <property type="molecule type" value="Genomic_DNA"/>
</dbReference>
<dbReference type="AlphaFoldDB" id="A0A5E8AMC4"/>
<organism evidence="1 2">
    <name type="scientific">Sphingomonas aurantiaca</name>
    <dbReference type="NCBI Taxonomy" id="185949"/>
    <lineage>
        <taxon>Bacteria</taxon>
        <taxon>Pseudomonadati</taxon>
        <taxon>Pseudomonadota</taxon>
        <taxon>Alphaproteobacteria</taxon>
        <taxon>Sphingomonadales</taxon>
        <taxon>Sphingomonadaceae</taxon>
        <taxon>Sphingomonas</taxon>
    </lineage>
</organism>
<dbReference type="InterPro" id="IPR011050">
    <property type="entry name" value="Pectin_lyase_fold/virulence"/>
</dbReference>
<reference evidence="1 2" key="1">
    <citation type="submission" date="2019-09" db="EMBL/GenBank/DDBJ databases">
        <authorList>
            <person name="Dittami M. S."/>
        </authorList>
    </citation>
    <scope>NUCLEOTIDE SEQUENCE [LARGE SCALE GENOMIC DNA]</scope>
    <source>
        <strain evidence="1">SPHINGO391</strain>
    </source>
</reference>
<dbReference type="RefSeq" id="WP_151989552.1">
    <property type="nucleotide sequence ID" value="NZ_LR701501.1"/>
</dbReference>
<protein>
    <recommendedName>
        <fullName evidence="3">Pectate lyase superfamily protein domain-containing protein</fullName>
    </recommendedName>
</protein>
<gene>
    <name evidence="1" type="ORF">SPHINGO391_70002</name>
</gene>
<accession>A0A5E8AMC4</accession>
<dbReference type="SUPFAM" id="SSF51126">
    <property type="entry name" value="Pectin lyase-like"/>
    <property type="match status" value="1"/>
</dbReference>
<dbReference type="Gene3D" id="2.160.20.10">
    <property type="entry name" value="Single-stranded right-handed beta-helix, Pectin lyase-like"/>
    <property type="match status" value="1"/>
</dbReference>
<evidence type="ECO:0000313" key="1">
    <source>
        <dbReference type="EMBL" id="VVT32277.1"/>
    </source>
</evidence>
<sequence>MNIESLESAANNGSVSTVFLQASGDDSDRCVEMQAALDAPTTGVLYLDSGVFWIGRTINVPAGKTLSLDPGATIKALDTFAIIDGKNHGVLLTGDRAAIIGGTIDMNKRGLGGGINNRYNGITVLNGAQKCIRRDILVRNCTGYGVYDSGDESFSRPPSSSNYNVRTENCEIHFEPQGADGTCYIDCAASDGDGDVSVASYFHPLVGSKNITAIRMKAKGKAPAGVEMTPNIAALENITLAFCDFELTTGGVVLVSTAGQNFPNLGFKVIGGSYIGASGSAGLNNTFGIISAASFRGAGGITQTGGEIFYEGCSSTSAQPNGGSSAAIAIVVNGGGVANWNGGSLLATGGSAQLPRGQGLIRLSGNVKTTPASPAAPVIRYEQYGRATMVADGGNSFANLFLSFTQTDPTKLHLDYSIRRISDGYQPTGELKIHWRIMGGGYLRLYVTGMNLAGADYNVTFRVVEYE</sequence>